<evidence type="ECO:0000259" key="1">
    <source>
        <dbReference type="Pfam" id="PF02441"/>
    </source>
</evidence>
<dbReference type="HOGENOM" id="CLU_098523_1_0_6"/>
<evidence type="ECO:0000313" key="2">
    <source>
        <dbReference type="EMBL" id="EIJ41176.1"/>
    </source>
</evidence>
<dbReference type="RefSeq" id="WP_002682867.1">
    <property type="nucleotide sequence ID" value="NZ_JH600070.1"/>
</dbReference>
<accession>I3CC33</accession>
<dbReference type="AlphaFoldDB" id="I3CC33"/>
<dbReference type="eggNOG" id="COG1036">
    <property type="taxonomic scope" value="Bacteria"/>
</dbReference>
<dbReference type="InterPro" id="IPR036551">
    <property type="entry name" value="Flavin_trans-like"/>
</dbReference>
<organism evidence="2 3">
    <name type="scientific">Beggiatoa alba B18LD</name>
    <dbReference type="NCBI Taxonomy" id="395493"/>
    <lineage>
        <taxon>Bacteria</taxon>
        <taxon>Pseudomonadati</taxon>
        <taxon>Pseudomonadota</taxon>
        <taxon>Gammaproteobacteria</taxon>
        <taxon>Thiotrichales</taxon>
        <taxon>Thiotrichaceae</taxon>
        <taxon>Beggiatoa</taxon>
    </lineage>
</organism>
<dbReference type="Gene3D" id="3.40.50.1950">
    <property type="entry name" value="Flavin prenyltransferase-like"/>
    <property type="match status" value="1"/>
</dbReference>
<dbReference type="OrthoDB" id="6382at2"/>
<dbReference type="Proteomes" id="UP000005744">
    <property type="component" value="Unassembled WGS sequence"/>
</dbReference>
<protein>
    <submittedName>
        <fullName evidence="2">Archaeal flavoprotein</fullName>
    </submittedName>
</protein>
<feature type="domain" description="Flavoprotein" evidence="1">
    <location>
        <begin position="9"/>
        <end position="179"/>
    </location>
</feature>
<dbReference type="InterPro" id="IPR003382">
    <property type="entry name" value="Flavoprotein"/>
</dbReference>
<evidence type="ECO:0000313" key="3">
    <source>
        <dbReference type="Proteomes" id="UP000005744"/>
    </source>
</evidence>
<name>I3CC33_9GAMM</name>
<sequence length="189" mass="21415">MSIKPEKPRVAWAFTGSGHYLTECLTLANQLQDVDFFFSKAAYEVFRIYELEHHIQAWQEQQGVRVFRDTAASAPPVGLFYRGDYHTLVIAPATSNTVAKCVVGISDTLVTNIFAQAGKCLIPSIVFACDTEPVMETPAPDRIVKVYPRKIDLENTERLCEFERTTVVKNLPDLEQVIKQRIATWQAEY</sequence>
<dbReference type="SUPFAM" id="SSF52507">
    <property type="entry name" value="Homo-oligomeric flavin-containing Cys decarboxylases, HFCD"/>
    <property type="match status" value="1"/>
</dbReference>
<dbReference type="STRING" id="395493.BegalDRAFT_0254"/>
<gene>
    <name evidence="2" type="ORF">BegalDRAFT_0254</name>
</gene>
<proteinExistence type="predicted"/>
<dbReference type="GO" id="GO:0003824">
    <property type="term" value="F:catalytic activity"/>
    <property type="evidence" value="ECO:0007669"/>
    <property type="project" value="InterPro"/>
</dbReference>
<dbReference type="EMBL" id="JH600070">
    <property type="protein sequence ID" value="EIJ41176.1"/>
    <property type="molecule type" value="Genomic_DNA"/>
</dbReference>
<keyword evidence="3" id="KW-1185">Reference proteome</keyword>
<reference evidence="2 3" key="1">
    <citation type="submission" date="2011-11" db="EMBL/GenBank/DDBJ databases">
        <title>Improved High-Quality Draft sequence of Beggiatoa alba B18lD.</title>
        <authorList>
            <consortium name="US DOE Joint Genome Institute"/>
            <person name="Lucas S."/>
            <person name="Han J."/>
            <person name="Lapidus A."/>
            <person name="Cheng J.-F."/>
            <person name="Goodwin L."/>
            <person name="Pitluck S."/>
            <person name="Peters L."/>
            <person name="Mikhailova N."/>
            <person name="Held B."/>
            <person name="Detter J.C."/>
            <person name="Han C."/>
            <person name="Tapia R."/>
            <person name="Land M."/>
            <person name="Hauser L."/>
            <person name="Kyrpides N."/>
            <person name="Ivanova N."/>
            <person name="Pagani I."/>
            <person name="Samuel K."/>
            <person name="Teske A."/>
            <person name="Mueller J."/>
            <person name="Woyke T."/>
        </authorList>
    </citation>
    <scope>NUCLEOTIDE SEQUENCE [LARGE SCALE GENOMIC DNA]</scope>
    <source>
        <strain evidence="2 3">B18LD</strain>
    </source>
</reference>
<dbReference type="Pfam" id="PF02441">
    <property type="entry name" value="Flavoprotein"/>
    <property type="match status" value="1"/>
</dbReference>